<keyword evidence="1" id="KW-0472">Membrane</keyword>
<keyword evidence="1" id="KW-1133">Transmembrane helix</keyword>
<gene>
    <name evidence="2" type="ORF">SDC9_75150</name>
</gene>
<dbReference type="AlphaFoldDB" id="A0A644YR99"/>
<feature type="transmembrane region" description="Helical" evidence="1">
    <location>
        <begin position="108"/>
        <end position="125"/>
    </location>
</feature>
<proteinExistence type="predicted"/>
<accession>A0A644YR99</accession>
<comment type="caution">
    <text evidence="2">The sequence shown here is derived from an EMBL/GenBank/DDBJ whole genome shotgun (WGS) entry which is preliminary data.</text>
</comment>
<evidence type="ECO:0000256" key="1">
    <source>
        <dbReference type="SAM" id="Phobius"/>
    </source>
</evidence>
<name>A0A644YR99_9ZZZZ</name>
<evidence type="ECO:0000313" key="2">
    <source>
        <dbReference type="EMBL" id="MPM28624.1"/>
    </source>
</evidence>
<sequence length="154" mass="17617">MKVFHIESLKKEYVRFNEIVAEGSFLVRTLFFLLFGFLIQTEDLLNTQSLPWSLGIVAGIFIIRYVFMRIMRITEMTILYIAPRGLITILLFLSIAQNDQISIINTPLIIQVIILTALVMMFGLLKTRKPAVAEIKPETADIALSEQIEPDNEQ</sequence>
<dbReference type="EMBL" id="VSSQ01005305">
    <property type="protein sequence ID" value="MPM28624.1"/>
    <property type="molecule type" value="Genomic_DNA"/>
</dbReference>
<keyword evidence="1" id="KW-0812">Transmembrane</keyword>
<reference evidence="2" key="1">
    <citation type="submission" date="2019-08" db="EMBL/GenBank/DDBJ databases">
        <authorList>
            <person name="Kucharzyk K."/>
            <person name="Murdoch R.W."/>
            <person name="Higgins S."/>
            <person name="Loffler F."/>
        </authorList>
    </citation>
    <scope>NUCLEOTIDE SEQUENCE</scope>
</reference>
<organism evidence="2">
    <name type="scientific">bioreactor metagenome</name>
    <dbReference type="NCBI Taxonomy" id="1076179"/>
    <lineage>
        <taxon>unclassified sequences</taxon>
        <taxon>metagenomes</taxon>
        <taxon>ecological metagenomes</taxon>
    </lineage>
</organism>
<feature type="transmembrane region" description="Helical" evidence="1">
    <location>
        <begin position="79"/>
        <end position="96"/>
    </location>
</feature>
<protein>
    <submittedName>
        <fullName evidence="2">Uncharacterized protein</fullName>
    </submittedName>
</protein>
<feature type="transmembrane region" description="Helical" evidence="1">
    <location>
        <begin position="20"/>
        <end position="38"/>
    </location>
</feature>
<feature type="transmembrane region" description="Helical" evidence="1">
    <location>
        <begin position="50"/>
        <end position="67"/>
    </location>
</feature>